<evidence type="ECO:0000259" key="2">
    <source>
        <dbReference type="Pfam" id="PF07940"/>
    </source>
</evidence>
<dbReference type="AlphaFoldDB" id="A0A4Q2RJK8"/>
<dbReference type="EMBL" id="QYBC01000001">
    <property type="protein sequence ID" value="RYB07742.1"/>
    <property type="molecule type" value="Genomic_DNA"/>
</dbReference>
<comment type="caution">
    <text evidence="3">The sequence shown here is derived from an EMBL/GenBank/DDBJ whole genome shotgun (WGS) entry which is preliminary data.</text>
</comment>
<dbReference type="InterPro" id="IPR008929">
    <property type="entry name" value="Chondroitin_lyas"/>
</dbReference>
<evidence type="ECO:0000256" key="1">
    <source>
        <dbReference type="ARBA" id="ARBA00004196"/>
    </source>
</evidence>
<name>A0A4Q2RJK8_9HYPH</name>
<protein>
    <submittedName>
        <fullName evidence="3">Heparinase</fullName>
    </submittedName>
</protein>
<reference evidence="3 4" key="1">
    <citation type="submission" date="2018-09" db="EMBL/GenBank/DDBJ databases">
        <authorList>
            <person name="Grouzdev D.S."/>
            <person name="Krutkina M.S."/>
        </authorList>
    </citation>
    <scope>NUCLEOTIDE SEQUENCE [LARGE SCALE GENOMIC DNA]</scope>
    <source>
        <strain evidence="3 4">RmlP001</strain>
    </source>
</reference>
<dbReference type="Pfam" id="PF07940">
    <property type="entry name" value="Hepar_II_III_C"/>
    <property type="match status" value="1"/>
</dbReference>
<keyword evidence="4" id="KW-1185">Reference proteome</keyword>
<reference evidence="3 4" key="2">
    <citation type="submission" date="2019-02" db="EMBL/GenBank/DDBJ databases">
        <title>'Lichenibacterium ramalinii' gen. nov. sp. nov., 'Lichenibacterium minor' gen. nov. sp. nov.</title>
        <authorList>
            <person name="Pankratov T."/>
        </authorList>
    </citation>
    <scope>NUCLEOTIDE SEQUENCE [LARGE SCALE GENOMIC DNA]</scope>
    <source>
        <strain evidence="3 4">RmlP001</strain>
    </source>
</reference>
<dbReference type="OrthoDB" id="9787373at2"/>
<evidence type="ECO:0000313" key="3">
    <source>
        <dbReference type="EMBL" id="RYB07742.1"/>
    </source>
</evidence>
<dbReference type="Proteomes" id="UP000289411">
    <property type="component" value="Unassembled WGS sequence"/>
</dbReference>
<dbReference type="GO" id="GO:0016829">
    <property type="term" value="F:lyase activity"/>
    <property type="evidence" value="ECO:0007669"/>
    <property type="project" value="InterPro"/>
</dbReference>
<proteinExistence type="predicted"/>
<dbReference type="Gene3D" id="2.70.98.70">
    <property type="match status" value="1"/>
</dbReference>
<evidence type="ECO:0000313" key="4">
    <source>
        <dbReference type="Proteomes" id="UP000289411"/>
    </source>
</evidence>
<feature type="domain" description="Heparinase II/III-like C-terminal" evidence="2">
    <location>
        <begin position="312"/>
        <end position="554"/>
    </location>
</feature>
<dbReference type="Gene3D" id="1.50.10.100">
    <property type="entry name" value="Chondroitin AC/alginate lyase"/>
    <property type="match status" value="1"/>
</dbReference>
<gene>
    <name evidence="3" type="ORF">D3272_01000</name>
</gene>
<comment type="subcellular location">
    <subcellularLocation>
        <location evidence="1">Cell envelope</location>
    </subcellularLocation>
</comment>
<dbReference type="InterPro" id="IPR012480">
    <property type="entry name" value="Hepar_II_III_C"/>
</dbReference>
<sequence>MKDETVADRARLTALVLARRLRHLGFAARRPVRGLATRRSRVPERLLIAPQDIRTADPTVAADIYSGYFVFDGKAVNTRGASPFDVDPPTEAWAAALAGFGWLRHLRAAETALARVNARALVGDWIAGAARMGGPGTRPDVTARRLLSWLSQSPLILEGADAVFYRAFTRSLTRQADTLLGIVDRGLGGTARLTALVALCEVALCAEGMARLQRKASRLLADELGRQILPDGGHVSRDPQALLDLLLDLLPLRQAYAAREVAPPPPLLNAIDRMMPMVRCFRHGDGALALFNGMGSTRPDVLATVLAYDDARGAALTNARYSGYQRLDAGDASLIVDAGCPPPPTFAARAHAGTLAFEFSHGAQRLIVNCGAAPEAQPAAREASRATAAHSTLVLGDRSSSRFAQRGSLRGILYTGPRVVTAERGGTGEGEMLDLSHDGYARRGGYVHGRRLWLSADGLRLAGEDRLVPAEGRKPVEAGFTIRFHLHPALRAVAARHGTAALIAGPDGAHWLFEAGGLPVAIEEGIFFANPDGPRRAEQIVVHGDAANAAPVAWSLAWSPARDAGQGEG</sequence>
<dbReference type="GO" id="GO:0030313">
    <property type="term" value="C:cell envelope"/>
    <property type="evidence" value="ECO:0007669"/>
    <property type="project" value="UniProtKB-SubCell"/>
</dbReference>
<organism evidence="3 4">
    <name type="scientific">Lichenibacterium ramalinae</name>
    <dbReference type="NCBI Taxonomy" id="2316527"/>
    <lineage>
        <taxon>Bacteria</taxon>
        <taxon>Pseudomonadati</taxon>
        <taxon>Pseudomonadota</taxon>
        <taxon>Alphaproteobacteria</taxon>
        <taxon>Hyphomicrobiales</taxon>
        <taxon>Lichenihabitantaceae</taxon>
        <taxon>Lichenibacterium</taxon>
    </lineage>
</organism>
<accession>A0A4Q2RJK8</accession>
<dbReference type="RefSeq" id="WP_129217212.1">
    <property type="nucleotide sequence ID" value="NZ_QYBC01000001.1"/>
</dbReference>